<evidence type="ECO:0000313" key="1">
    <source>
        <dbReference type="EMBL" id="KAK1326452.1"/>
    </source>
</evidence>
<sequence>MHAGTPARTPTRAWVQRDGDVIPDHVSIVVPSQRSTLRRHFRRNYGLLHVHRVRSYSVPRRMLERVRSRVGISRALSGHLEMSLGVVAMCLVT</sequence>
<proteinExistence type="predicted"/>
<reference evidence="1" key="1">
    <citation type="journal article" date="2023" name="Nat. Commun.">
        <title>Diploid and tetraploid genomes of Acorus and the evolution of monocots.</title>
        <authorList>
            <person name="Ma L."/>
            <person name="Liu K.W."/>
            <person name="Li Z."/>
            <person name="Hsiao Y.Y."/>
            <person name="Qi Y."/>
            <person name="Fu T."/>
            <person name="Tang G.D."/>
            <person name="Zhang D."/>
            <person name="Sun W.H."/>
            <person name="Liu D.K."/>
            <person name="Li Y."/>
            <person name="Chen G.Z."/>
            <person name="Liu X.D."/>
            <person name="Liao X.Y."/>
            <person name="Jiang Y.T."/>
            <person name="Yu X."/>
            <person name="Hao Y."/>
            <person name="Huang J."/>
            <person name="Zhao X.W."/>
            <person name="Ke S."/>
            <person name="Chen Y.Y."/>
            <person name="Wu W.L."/>
            <person name="Hsu J.L."/>
            <person name="Lin Y.F."/>
            <person name="Huang M.D."/>
            <person name="Li C.Y."/>
            <person name="Huang L."/>
            <person name="Wang Z.W."/>
            <person name="Zhao X."/>
            <person name="Zhong W.Y."/>
            <person name="Peng D.H."/>
            <person name="Ahmad S."/>
            <person name="Lan S."/>
            <person name="Zhang J.S."/>
            <person name="Tsai W.C."/>
            <person name="Van de Peer Y."/>
            <person name="Liu Z.J."/>
        </authorList>
    </citation>
    <scope>NUCLEOTIDE SEQUENCE</scope>
    <source>
        <strain evidence="1">CP</strain>
    </source>
</reference>
<dbReference type="Proteomes" id="UP001180020">
    <property type="component" value="Unassembled WGS sequence"/>
</dbReference>
<accession>A0AAV9FQG3</accession>
<comment type="caution">
    <text evidence="1">The sequence shown here is derived from an EMBL/GenBank/DDBJ whole genome shotgun (WGS) entry which is preliminary data.</text>
</comment>
<dbReference type="EMBL" id="JAUJYO010000001">
    <property type="protein sequence ID" value="KAK1326452.1"/>
    <property type="molecule type" value="Genomic_DNA"/>
</dbReference>
<protein>
    <submittedName>
        <fullName evidence="1">Uncharacterized protein</fullName>
    </submittedName>
</protein>
<dbReference type="AlphaFoldDB" id="A0AAV9FQG3"/>
<name>A0AAV9FQG3_ACOCL</name>
<evidence type="ECO:0000313" key="2">
    <source>
        <dbReference type="Proteomes" id="UP001180020"/>
    </source>
</evidence>
<gene>
    <name evidence="1" type="ORF">QJS10_CPA01g02772</name>
</gene>
<keyword evidence="2" id="KW-1185">Reference proteome</keyword>
<organism evidence="1 2">
    <name type="scientific">Acorus calamus</name>
    <name type="common">Sweet flag</name>
    <dbReference type="NCBI Taxonomy" id="4465"/>
    <lineage>
        <taxon>Eukaryota</taxon>
        <taxon>Viridiplantae</taxon>
        <taxon>Streptophyta</taxon>
        <taxon>Embryophyta</taxon>
        <taxon>Tracheophyta</taxon>
        <taxon>Spermatophyta</taxon>
        <taxon>Magnoliopsida</taxon>
        <taxon>Liliopsida</taxon>
        <taxon>Acoraceae</taxon>
        <taxon>Acorus</taxon>
    </lineage>
</organism>
<reference evidence="1" key="2">
    <citation type="submission" date="2023-06" db="EMBL/GenBank/DDBJ databases">
        <authorList>
            <person name="Ma L."/>
            <person name="Liu K.-W."/>
            <person name="Li Z."/>
            <person name="Hsiao Y.-Y."/>
            <person name="Qi Y."/>
            <person name="Fu T."/>
            <person name="Tang G."/>
            <person name="Zhang D."/>
            <person name="Sun W.-H."/>
            <person name="Liu D.-K."/>
            <person name="Li Y."/>
            <person name="Chen G.-Z."/>
            <person name="Liu X.-D."/>
            <person name="Liao X.-Y."/>
            <person name="Jiang Y.-T."/>
            <person name="Yu X."/>
            <person name="Hao Y."/>
            <person name="Huang J."/>
            <person name="Zhao X.-W."/>
            <person name="Ke S."/>
            <person name="Chen Y.-Y."/>
            <person name="Wu W.-L."/>
            <person name="Hsu J.-L."/>
            <person name="Lin Y.-F."/>
            <person name="Huang M.-D."/>
            <person name="Li C.-Y."/>
            <person name="Huang L."/>
            <person name="Wang Z.-W."/>
            <person name="Zhao X."/>
            <person name="Zhong W.-Y."/>
            <person name="Peng D.-H."/>
            <person name="Ahmad S."/>
            <person name="Lan S."/>
            <person name="Zhang J.-S."/>
            <person name="Tsai W.-C."/>
            <person name="Van De Peer Y."/>
            <person name="Liu Z.-J."/>
        </authorList>
    </citation>
    <scope>NUCLEOTIDE SEQUENCE</scope>
    <source>
        <strain evidence="1">CP</strain>
        <tissue evidence="1">Leaves</tissue>
    </source>
</reference>